<dbReference type="AlphaFoldDB" id="A0AA35YYS4"/>
<dbReference type="PROSITE" id="PS51649">
    <property type="entry name" value="NPH3"/>
    <property type="match status" value="1"/>
</dbReference>
<proteinExistence type="inferred from homology"/>
<keyword evidence="5" id="KW-1185">Reference proteome</keyword>
<feature type="domain" description="NPH3" evidence="3">
    <location>
        <begin position="1"/>
        <end position="153"/>
    </location>
</feature>
<accession>A0AA35YYS4</accession>
<dbReference type="EMBL" id="OX465080">
    <property type="protein sequence ID" value="CAI9282629.1"/>
    <property type="molecule type" value="Genomic_DNA"/>
</dbReference>
<name>A0AA35YYS4_LACSI</name>
<keyword evidence="1" id="KW-0833">Ubl conjugation pathway</keyword>
<comment type="similarity">
    <text evidence="2">Belongs to the NPH3 family.</text>
</comment>
<dbReference type="InterPro" id="IPR043454">
    <property type="entry name" value="NPH3/RPT2-like"/>
</dbReference>
<evidence type="ECO:0000259" key="3">
    <source>
        <dbReference type="PROSITE" id="PS51649"/>
    </source>
</evidence>
<evidence type="ECO:0000256" key="2">
    <source>
        <dbReference type="PROSITE-ProRule" id="PRU00982"/>
    </source>
</evidence>
<gene>
    <name evidence="4" type="ORF">LSALG_LOCUS22259</name>
</gene>
<dbReference type="Proteomes" id="UP001177003">
    <property type="component" value="Chromosome 4"/>
</dbReference>
<dbReference type="InterPro" id="IPR027356">
    <property type="entry name" value="NPH3_dom"/>
</dbReference>
<evidence type="ECO:0000313" key="5">
    <source>
        <dbReference type="Proteomes" id="UP001177003"/>
    </source>
</evidence>
<sequence length="153" mass="17167">MNQASIEDILIPNMGYLSETLYEIDCVFKGYLIISWLQIEIPIKMEVKLLIRVCLEDNDDDLIKNSHSLTPVMMVANLIDNYLVEVASDVNLKLEKFQSLAATVPDFASRMVKPCNPNFAGTSMGDRFRSGATVLVYGLPKTVTRSLHTCHPE</sequence>
<evidence type="ECO:0000313" key="4">
    <source>
        <dbReference type="EMBL" id="CAI9282629.1"/>
    </source>
</evidence>
<evidence type="ECO:0000256" key="1">
    <source>
        <dbReference type="ARBA" id="ARBA00022786"/>
    </source>
</evidence>
<reference evidence="4" key="1">
    <citation type="submission" date="2023-04" db="EMBL/GenBank/DDBJ databases">
        <authorList>
            <person name="Vijverberg K."/>
            <person name="Xiong W."/>
            <person name="Schranz E."/>
        </authorList>
    </citation>
    <scope>NUCLEOTIDE SEQUENCE</scope>
</reference>
<protein>
    <recommendedName>
        <fullName evidence="3">NPH3 domain-containing protein</fullName>
    </recommendedName>
</protein>
<organism evidence="4 5">
    <name type="scientific">Lactuca saligna</name>
    <name type="common">Willowleaf lettuce</name>
    <dbReference type="NCBI Taxonomy" id="75948"/>
    <lineage>
        <taxon>Eukaryota</taxon>
        <taxon>Viridiplantae</taxon>
        <taxon>Streptophyta</taxon>
        <taxon>Embryophyta</taxon>
        <taxon>Tracheophyta</taxon>
        <taxon>Spermatophyta</taxon>
        <taxon>Magnoliopsida</taxon>
        <taxon>eudicotyledons</taxon>
        <taxon>Gunneridae</taxon>
        <taxon>Pentapetalae</taxon>
        <taxon>asterids</taxon>
        <taxon>campanulids</taxon>
        <taxon>Asterales</taxon>
        <taxon>Asteraceae</taxon>
        <taxon>Cichorioideae</taxon>
        <taxon>Cichorieae</taxon>
        <taxon>Lactucinae</taxon>
        <taxon>Lactuca</taxon>
    </lineage>
</organism>
<dbReference type="PANTHER" id="PTHR32370">
    <property type="entry name" value="OS12G0117600 PROTEIN"/>
    <property type="match status" value="1"/>
</dbReference>
<dbReference type="Pfam" id="PF03000">
    <property type="entry name" value="NPH3"/>
    <property type="match status" value="1"/>
</dbReference>